<evidence type="ECO:0008006" key="4">
    <source>
        <dbReference type="Google" id="ProtNLM"/>
    </source>
</evidence>
<dbReference type="InterPro" id="IPR010736">
    <property type="entry name" value="SHIPPO-rpt"/>
</dbReference>
<dbReference type="InterPro" id="IPR051291">
    <property type="entry name" value="CIMAP"/>
</dbReference>
<evidence type="ECO:0000313" key="3">
    <source>
        <dbReference type="Proteomes" id="UP001162131"/>
    </source>
</evidence>
<gene>
    <name evidence="2" type="ORF">BSTOLATCC_MIC19042</name>
</gene>
<dbReference type="EMBL" id="CAJZBQ010000018">
    <property type="protein sequence ID" value="CAG9317800.1"/>
    <property type="molecule type" value="Genomic_DNA"/>
</dbReference>
<reference evidence="2" key="1">
    <citation type="submission" date="2021-09" db="EMBL/GenBank/DDBJ databases">
        <authorList>
            <consortium name="AG Swart"/>
            <person name="Singh M."/>
            <person name="Singh A."/>
            <person name="Seah K."/>
            <person name="Emmerich C."/>
        </authorList>
    </citation>
    <scope>NUCLEOTIDE SEQUENCE</scope>
    <source>
        <strain evidence="2">ATCC30299</strain>
    </source>
</reference>
<feature type="region of interest" description="Disordered" evidence="1">
    <location>
        <begin position="37"/>
        <end position="62"/>
    </location>
</feature>
<dbReference type="PANTHER" id="PTHR21580">
    <property type="entry name" value="SHIPPO-1-RELATED"/>
    <property type="match status" value="1"/>
</dbReference>
<feature type="region of interest" description="Disordered" evidence="1">
    <location>
        <begin position="331"/>
        <end position="353"/>
    </location>
</feature>
<keyword evidence="3" id="KW-1185">Reference proteome</keyword>
<dbReference type="Proteomes" id="UP001162131">
    <property type="component" value="Unassembled WGS sequence"/>
</dbReference>
<proteinExistence type="predicted"/>
<protein>
    <recommendedName>
        <fullName evidence="4">Sperm-tail PG-rich repeat-containing protein 2</fullName>
    </recommendedName>
</protein>
<feature type="region of interest" description="Disordered" evidence="1">
    <location>
        <begin position="1"/>
        <end position="23"/>
    </location>
</feature>
<accession>A0AAU9IXD0</accession>
<sequence length="353" mass="39169">MKFSASSKNIKDPNFDIPGPGQYNQSLAYIKVPSYKFGTSKRDPSPENLNKNPGPGTYETGSVTERSTVRFGTESREKLRLDNSPGPGAYDIPVSLDKKAALLMGRTLPKQLDHVPGPGAYDINRKWYVRSVSVGKEMRFKRPDPEIPGPGAYTMNERASTTATIIGTSKRRPFIEHQDVPGPGDYNIPLKFTDKVGFSLMSRIPRKERDLTPGPGAYNIPDTREIRAPTLTAKREEIWKKSDTPGPGNYLITSLKSHGPAYTLGHKSTEKLNTDAPGPGNYDTVVTEKSHAMVIGKSKRFELTNEEKHMRIVPGPGAYDPKIEFVGLSKKLRRDSRKSENHLPQLGQVPQVR</sequence>
<comment type="caution">
    <text evidence="2">The sequence shown here is derived from an EMBL/GenBank/DDBJ whole genome shotgun (WGS) entry which is preliminary data.</text>
</comment>
<organism evidence="2 3">
    <name type="scientific">Blepharisma stoltei</name>
    <dbReference type="NCBI Taxonomy" id="1481888"/>
    <lineage>
        <taxon>Eukaryota</taxon>
        <taxon>Sar</taxon>
        <taxon>Alveolata</taxon>
        <taxon>Ciliophora</taxon>
        <taxon>Postciliodesmatophora</taxon>
        <taxon>Heterotrichea</taxon>
        <taxon>Heterotrichida</taxon>
        <taxon>Blepharismidae</taxon>
        <taxon>Blepharisma</taxon>
    </lineage>
</organism>
<dbReference type="PANTHER" id="PTHR21580:SF60">
    <property type="entry name" value="SPERM-TAIL PG-RICH REPEAT-CONTAINING PROTEIN 2"/>
    <property type="match status" value="1"/>
</dbReference>
<dbReference type="Pfam" id="PF07004">
    <property type="entry name" value="SHIPPO-rpt"/>
    <property type="match status" value="8"/>
</dbReference>
<evidence type="ECO:0000256" key="1">
    <source>
        <dbReference type="SAM" id="MobiDB-lite"/>
    </source>
</evidence>
<name>A0AAU9IXD0_9CILI</name>
<dbReference type="AlphaFoldDB" id="A0AAU9IXD0"/>
<evidence type="ECO:0000313" key="2">
    <source>
        <dbReference type="EMBL" id="CAG9317800.1"/>
    </source>
</evidence>